<organism evidence="1 2">
    <name type="scientific">Ixodes persulcatus</name>
    <name type="common">Taiga tick</name>
    <dbReference type="NCBI Taxonomy" id="34615"/>
    <lineage>
        <taxon>Eukaryota</taxon>
        <taxon>Metazoa</taxon>
        <taxon>Ecdysozoa</taxon>
        <taxon>Arthropoda</taxon>
        <taxon>Chelicerata</taxon>
        <taxon>Arachnida</taxon>
        <taxon>Acari</taxon>
        <taxon>Parasitiformes</taxon>
        <taxon>Ixodida</taxon>
        <taxon>Ixodoidea</taxon>
        <taxon>Ixodidae</taxon>
        <taxon>Ixodinae</taxon>
        <taxon>Ixodes</taxon>
    </lineage>
</organism>
<dbReference type="Proteomes" id="UP000805193">
    <property type="component" value="Unassembled WGS sequence"/>
</dbReference>
<sequence>AKFDWRLWKLNLNLLADGIFLSAVEEGFGSHLKSAGSDIFEEWETFKQKVKMLAIERSSVSAYQTRHLESVKERLEELNEERYRGAVVRADRKSTYLMGEQPTKRALADEKRYALRNEIGEIEYQGVTSTNPSFIQRAFVAHYRPLFESQEPGRRNPVCGELLEPLPQLTEEE</sequence>
<name>A0AC60QZF6_IXOPE</name>
<evidence type="ECO:0000313" key="2">
    <source>
        <dbReference type="Proteomes" id="UP000805193"/>
    </source>
</evidence>
<proteinExistence type="predicted"/>
<dbReference type="EMBL" id="JABSTQ010002862">
    <property type="protein sequence ID" value="KAG0443815.1"/>
    <property type="molecule type" value="Genomic_DNA"/>
</dbReference>
<feature type="non-terminal residue" evidence="1">
    <location>
        <position position="1"/>
    </location>
</feature>
<evidence type="ECO:0000313" key="1">
    <source>
        <dbReference type="EMBL" id="KAG0443815.1"/>
    </source>
</evidence>
<keyword evidence="2" id="KW-1185">Reference proteome</keyword>
<protein>
    <submittedName>
        <fullName evidence="1">Uncharacterized protein</fullName>
    </submittedName>
</protein>
<gene>
    <name evidence="1" type="ORF">HPB47_014499</name>
</gene>
<comment type="caution">
    <text evidence="1">The sequence shown here is derived from an EMBL/GenBank/DDBJ whole genome shotgun (WGS) entry which is preliminary data.</text>
</comment>
<accession>A0AC60QZF6</accession>
<reference evidence="1 2" key="1">
    <citation type="journal article" date="2020" name="Cell">
        <title>Large-Scale Comparative Analyses of Tick Genomes Elucidate Their Genetic Diversity and Vector Capacities.</title>
        <authorList>
            <consortium name="Tick Genome and Microbiome Consortium (TIGMIC)"/>
            <person name="Jia N."/>
            <person name="Wang J."/>
            <person name="Shi W."/>
            <person name="Du L."/>
            <person name="Sun Y."/>
            <person name="Zhan W."/>
            <person name="Jiang J.F."/>
            <person name="Wang Q."/>
            <person name="Zhang B."/>
            <person name="Ji P."/>
            <person name="Bell-Sakyi L."/>
            <person name="Cui X.M."/>
            <person name="Yuan T.T."/>
            <person name="Jiang B.G."/>
            <person name="Yang W.F."/>
            <person name="Lam T.T."/>
            <person name="Chang Q.C."/>
            <person name="Ding S.J."/>
            <person name="Wang X.J."/>
            <person name="Zhu J.G."/>
            <person name="Ruan X.D."/>
            <person name="Zhao L."/>
            <person name="Wei J.T."/>
            <person name="Ye R.Z."/>
            <person name="Que T.C."/>
            <person name="Du C.H."/>
            <person name="Zhou Y.H."/>
            <person name="Cheng J.X."/>
            <person name="Dai P.F."/>
            <person name="Guo W.B."/>
            <person name="Han X.H."/>
            <person name="Huang E.J."/>
            <person name="Li L.F."/>
            <person name="Wei W."/>
            <person name="Gao Y.C."/>
            <person name="Liu J.Z."/>
            <person name="Shao H.Z."/>
            <person name="Wang X."/>
            <person name="Wang C.C."/>
            <person name="Yang T.C."/>
            <person name="Huo Q.B."/>
            <person name="Li W."/>
            <person name="Chen H.Y."/>
            <person name="Chen S.E."/>
            <person name="Zhou L.G."/>
            <person name="Ni X.B."/>
            <person name="Tian J.H."/>
            <person name="Sheng Y."/>
            <person name="Liu T."/>
            <person name="Pan Y.S."/>
            <person name="Xia L.Y."/>
            <person name="Li J."/>
            <person name="Zhao F."/>
            <person name="Cao W.C."/>
        </authorList>
    </citation>
    <scope>NUCLEOTIDE SEQUENCE [LARGE SCALE GENOMIC DNA]</scope>
    <source>
        <strain evidence="1">Iper-2018</strain>
    </source>
</reference>